<gene>
    <name evidence="2" type="ORF">AAG570_002829</name>
</gene>
<dbReference type="EMBL" id="JBFDAA010000013">
    <property type="protein sequence ID" value="KAL1122498.1"/>
    <property type="molecule type" value="Genomic_DNA"/>
</dbReference>
<dbReference type="SUPFAM" id="SSF50729">
    <property type="entry name" value="PH domain-like"/>
    <property type="match status" value="1"/>
</dbReference>
<dbReference type="CDD" id="cd13159">
    <property type="entry name" value="PTB_LDLRAP-mammal-like"/>
    <property type="match status" value="1"/>
</dbReference>
<dbReference type="InterPro" id="IPR006020">
    <property type="entry name" value="PTB/PI_dom"/>
</dbReference>
<name>A0ABD0YRS6_9HEMI</name>
<dbReference type="PROSITE" id="PS01179">
    <property type="entry name" value="PID"/>
    <property type="match status" value="1"/>
</dbReference>
<dbReference type="Gene3D" id="2.30.29.30">
    <property type="entry name" value="Pleckstrin-homology domain (PH domain)/Phosphotyrosine-binding domain (PTB)"/>
    <property type="match status" value="1"/>
</dbReference>
<keyword evidence="3" id="KW-1185">Reference proteome</keyword>
<dbReference type="Proteomes" id="UP001558652">
    <property type="component" value="Unassembled WGS sequence"/>
</dbReference>
<sequence length="172" mass="18772">MIEMENRPGSSLEGITFQVKYLGSTLVTAPSDPKVTAEAVKNIVAIAKSTGRKGKPVQFAINLRGVSIMEQGTKTHTMDISLYRISYCSADATFGHVFAFIATNDNETMECHAFLCNKRKMAQLISITVAQTFNTAYHLWSMTQGDSSLMGFLPQPTLRGALSPGDGKRMTI</sequence>
<proteinExistence type="predicted"/>
<dbReference type="InterPro" id="IPR011993">
    <property type="entry name" value="PH-like_dom_sf"/>
</dbReference>
<dbReference type="SMART" id="SM00462">
    <property type="entry name" value="PTB"/>
    <property type="match status" value="1"/>
</dbReference>
<protein>
    <recommendedName>
        <fullName evidence="1">PID domain-containing protein</fullName>
    </recommendedName>
</protein>
<dbReference type="InterPro" id="IPR051133">
    <property type="entry name" value="Adapter_Engulfment-Domain"/>
</dbReference>
<evidence type="ECO:0000259" key="1">
    <source>
        <dbReference type="PROSITE" id="PS01179"/>
    </source>
</evidence>
<evidence type="ECO:0000313" key="2">
    <source>
        <dbReference type="EMBL" id="KAL1122498.1"/>
    </source>
</evidence>
<organism evidence="2 3">
    <name type="scientific">Ranatra chinensis</name>
    <dbReference type="NCBI Taxonomy" id="642074"/>
    <lineage>
        <taxon>Eukaryota</taxon>
        <taxon>Metazoa</taxon>
        <taxon>Ecdysozoa</taxon>
        <taxon>Arthropoda</taxon>
        <taxon>Hexapoda</taxon>
        <taxon>Insecta</taxon>
        <taxon>Pterygota</taxon>
        <taxon>Neoptera</taxon>
        <taxon>Paraneoptera</taxon>
        <taxon>Hemiptera</taxon>
        <taxon>Heteroptera</taxon>
        <taxon>Panheteroptera</taxon>
        <taxon>Nepomorpha</taxon>
        <taxon>Nepidae</taxon>
        <taxon>Ranatrinae</taxon>
        <taxon>Ranatra</taxon>
    </lineage>
</organism>
<evidence type="ECO:0000313" key="3">
    <source>
        <dbReference type="Proteomes" id="UP001558652"/>
    </source>
</evidence>
<dbReference type="Pfam" id="PF00640">
    <property type="entry name" value="PID"/>
    <property type="match status" value="1"/>
</dbReference>
<reference evidence="2 3" key="1">
    <citation type="submission" date="2024-07" db="EMBL/GenBank/DDBJ databases">
        <title>Chromosome-level genome assembly of the water stick insect Ranatra chinensis (Heteroptera: Nepidae).</title>
        <authorList>
            <person name="Liu X."/>
        </authorList>
    </citation>
    <scope>NUCLEOTIDE SEQUENCE [LARGE SCALE GENOMIC DNA]</scope>
    <source>
        <strain evidence="2">Cailab_2021Rc</strain>
        <tissue evidence="2">Muscle</tissue>
    </source>
</reference>
<comment type="caution">
    <text evidence="2">The sequence shown here is derived from an EMBL/GenBank/DDBJ whole genome shotgun (WGS) entry which is preliminary data.</text>
</comment>
<dbReference type="PANTHER" id="PTHR11232">
    <property type="entry name" value="PHOSPHOTYROSINE INTERACTION DOMAIN-CONTAINING FAMILY MEMBER"/>
    <property type="match status" value="1"/>
</dbReference>
<dbReference type="AlphaFoldDB" id="A0ABD0YRS6"/>
<dbReference type="PANTHER" id="PTHR11232:SF74">
    <property type="entry name" value="PTB DOMAIN-CONTAINING ADAPTER PROTEIN CED-6-LIKE PROTEIN"/>
    <property type="match status" value="1"/>
</dbReference>
<feature type="domain" description="PID" evidence="1">
    <location>
        <begin position="14"/>
        <end position="137"/>
    </location>
</feature>
<accession>A0ABD0YRS6</accession>